<evidence type="ECO:0000313" key="1">
    <source>
        <dbReference type="EMBL" id="QEG24849.1"/>
    </source>
</evidence>
<dbReference type="STRING" id="980251.GCA_001642875_00794"/>
<sequence length="75" mass="8263">MSVDTFLFVREQLPTVSEWQTALDAAGLKVKLDPEVDDLPAFTGYLPAVLTTNRQASSYTSILLKMRSATARCGR</sequence>
<reference evidence="1 2" key="1">
    <citation type="submission" date="2019-08" db="EMBL/GenBank/DDBJ databases">
        <title>Deep-cultivation of Planctomycetes and their phenomic and genomic characterization uncovers novel biology.</title>
        <authorList>
            <person name="Wiegand S."/>
            <person name="Jogler M."/>
            <person name="Boedeker C."/>
            <person name="Pinto D."/>
            <person name="Vollmers J."/>
            <person name="Rivas-Marin E."/>
            <person name="Kohn T."/>
            <person name="Peeters S.H."/>
            <person name="Heuer A."/>
            <person name="Rast P."/>
            <person name="Oberbeckmann S."/>
            <person name="Bunk B."/>
            <person name="Jeske O."/>
            <person name="Meyerdierks A."/>
            <person name="Storesund J.E."/>
            <person name="Kallscheuer N."/>
            <person name="Luecker S."/>
            <person name="Lage O.M."/>
            <person name="Pohl T."/>
            <person name="Merkel B.J."/>
            <person name="Hornburger P."/>
            <person name="Mueller R.-W."/>
            <person name="Bruemmer F."/>
            <person name="Labrenz M."/>
            <person name="Spormann A.M."/>
            <person name="Op den Camp H."/>
            <person name="Overmann J."/>
            <person name="Amann R."/>
            <person name="Jetten M.S.M."/>
            <person name="Mascher T."/>
            <person name="Medema M.H."/>
            <person name="Devos D.P."/>
            <person name="Kaster A.-K."/>
            <person name="Ovreas L."/>
            <person name="Rohde M."/>
            <person name="Galperin M.Y."/>
            <person name="Jogler C."/>
        </authorList>
    </citation>
    <scope>NUCLEOTIDE SEQUENCE [LARGE SCALE GENOMIC DNA]</scope>
    <source>
        <strain evidence="1 2">FC18</strain>
    </source>
</reference>
<dbReference type="EMBL" id="CP042912">
    <property type="protein sequence ID" value="QEG24849.1"/>
    <property type="molecule type" value="Genomic_DNA"/>
</dbReference>
<gene>
    <name evidence="1" type="ORF">MFFC18_47720</name>
</gene>
<dbReference type="AlphaFoldDB" id="A0A5B9PGX3"/>
<name>A0A5B9PGX3_9BACT</name>
<dbReference type="RefSeq" id="WP_075083597.1">
    <property type="nucleotide sequence ID" value="NZ_LWSI01000015.1"/>
</dbReference>
<accession>A0A5B9PGX3</accession>
<dbReference type="Proteomes" id="UP000322214">
    <property type="component" value="Chromosome"/>
</dbReference>
<proteinExistence type="predicted"/>
<organism evidence="1 2">
    <name type="scientific">Mariniblastus fucicola</name>
    <dbReference type="NCBI Taxonomy" id="980251"/>
    <lineage>
        <taxon>Bacteria</taxon>
        <taxon>Pseudomonadati</taxon>
        <taxon>Planctomycetota</taxon>
        <taxon>Planctomycetia</taxon>
        <taxon>Pirellulales</taxon>
        <taxon>Pirellulaceae</taxon>
        <taxon>Mariniblastus</taxon>
    </lineage>
</organism>
<keyword evidence="2" id="KW-1185">Reference proteome</keyword>
<evidence type="ECO:0000313" key="2">
    <source>
        <dbReference type="Proteomes" id="UP000322214"/>
    </source>
</evidence>
<protein>
    <submittedName>
        <fullName evidence="1">Uncharacterized protein</fullName>
    </submittedName>
</protein>
<dbReference type="KEGG" id="mff:MFFC18_47720"/>